<protein>
    <submittedName>
        <fullName evidence="4">AAA family ATPase</fullName>
    </submittedName>
</protein>
<sequence>MITTVAVEGFRSLRSLVLELGQVTLVTGANGSGKSSLYRALSLLADTAQGSMIASLARQGGLQSVLWAGPEQISHQMRIGEVPVQGKARRVKPVSLQLGFATEELGYMIDVGLPTPRASLFDHDPEIKRELVFAVPLMRPASLLVRRKNAQVDVNDDGWRRVVEDLPSRLSMLGELADPTAYPELLGMRQEVRSWRFYDSFRTDATAPARQPQVTTWTPVMAGDGADLLPALGTVMESAFAEPLHQAIASAFPGGELRLFDQGRRLELAFHQHGLLRPLSGEELSDGTLRFLLLAAALLSPRPPGLLVLNEPETSLHPDVLPALADLVVAASRRTQVVVVSHSPVLADRMRAGIGEGLVHVELVKDTGETVVAGREGLLDQPAWNWGHR</sequence>
<dbReference type="InterPro" id="IPR027417">
    <property type="entry name" value="P-loop_NTPase"/>
</dbReference>
<dbReference type="Gene3D" id="3.40.50.300">
    <property type="entry name" value="P-loop containing nucleotide triphosphate hydrolases"/>
    <property type="match status" value="2"/>
</dbReference>
<dbReference type="Pfam" id="PF13304">
    <property type="entry name" value="AAA_21"/>
    <property type="match status" value="1"/>
</dbReference>
<proteinExistence type="predicted"/>
<dbReference type="EMBL" id="JBHUFZ010000016">
    <property type="protein sequence ID" value="MFD1890051.1"/>
    <property type="molecule type" value="Genomic_DNA"/>
</dbReference>
<keyword evidence="1" id="KW-0742">SOS response</keyword>
<evidence type="ECO:0000259" key="2">
    <source>
        <dbReference type="Pfam" id="PF13304"/>
    </source>
</evidence>
<gene>
    <name evidence="4" type="ORF">ACFSCS_07620</name>
</gene>
<dbReference type="PANTHER" id="PTHR32182:SF25">
    <property type="entry name" value="SLR1056 PROTEIN"/>
    <property type="match status" value="1"/>
</dbReference>
<keyword evidence="5" id="KW-1185">Reference proteome</keyword>
<dbReference type="RefSeq" id="WP_343873002.1">
    <property type="nucleotide sequence ID" value="NZ_BAAAIX010000013.1"/>
</dbReference>
<feature type="domain" description="ATPase AAA-type core" evidence="2">
    <location>
        <begin position="260"/>
        <end position="348"/>
    </location>
</feature>
<comment type="caution">
    <text evidence="4">The sequence shown here is derived from an EMBL/GenBank/DDBJ whole genome shotgun (WGS) entry which is preliminary data.</text>
</comment>
<evidence type="ECO:0000256" key="1">
    <source>
        <dbReference type="ARBA" id="ARBA00023236"/>
    </source>
</evidence>
<dbReference type="Pfam" id="PF13476">
    <property type="entry name" value="AAA_23"/>
    <property type="match status" value="1"/>
</dbReference>
<accession>A0ABW4RUP7</accession>
<reference evidence="5" key="1">
    <citation type="journal article" date="2019" name="Int. J. Syst. Evol. Microbiol.">
        <title>The Global Catalogue of Microorganisms (GCM) 10K type strain sequencing project: providing services to taxonomists for standard genome sequencing and annotation.</title>
        <authorList>
            <consortium name="The Broad Institute Genomics Platform"/>
            <consortium name="The Broad Institute Genome Sequencing Center for Infectious Disease"/>
            <person name="Wu L."/>
            <person name="Ma J."/>
        </authorList>
    </citation>
    <scope>NUCLEOTIDE SEQUENCE [LARGE SCALE GENOMIC DNA]</scope>
    <source>
        <strain evidence="5">CAIM 431</strain>
    </source>
</reference>
<feature type="domain" description="Rad50/SbcC-type AAA" evidence="3">
    <location>
        <begin position="6"/>
        <end position="43"/>
    </location>
</feature>
<dbReference type="CDD" id="cd00267">
    <property type="entry name" value="ABC_ATPase"/>
    <property type="match status" value="1"/>
</dbReference>
<evidence type="ECO:0000313" key="5">
    <source>
        <dbReference type="Proteomes" id="UP001597326"/>
    </source>
</evidence>
<dbReference type="Proteomes" id="UP001597326">
    <property type="component" value="Unassembled WGS sequence"/>
</dbReference>
<dbReference type="InterPro" id="IPR014555">
    <property type="entry name" value="RecF-like"/>
</dbReference>
<dbReference type="InterPro" id="IPR038729">
    <property type="entry name" value="Rad50/SbcC_AAA"/>
</dbReference>
<dbReference type="PANTHER" id="PTHR32182">
    <property type="entry name" value="DNA REPLICATION AND REPAIR PROTEIN RECF"/>
    <property type="match status" value="1"/>
</dbReference>
<organism evidence="4 5">
    <name type="scientific">Luteococcus peritonei</name>
    <dbReference type="NCBI Taxonomy" id="88874"/>
    <lineage>
        <taxon>Bacteria</taxon>
        <taxon>Bacillati</taxon>
        <taxon>Actinomycetota</taxon>
        <taxon>Actinomycetes</taxon>
        <taxon>Propionibacteriales</taxon>
        <taxon>Propionibacteriaceae</taxon>
        <taxon>Luteococcus</taxon>
    </lineage>
</organism>
<name>A0ABW4RUP7_9ACTN</name>
<dbReference type="SUPFAM" id="SSF52540">
    <property type="entry name" value="P-loop containing nucleoside triphosphate hydrolases"/>
    <property type="match status" value="1"/>
</dbReference>
<dbReference type="PIRSF" id="PIRSF029347">
    <property type="entry name" value="RecF"/>
    <property type="match status" value="1"/>
</dbReference>
<keyword evidence="1" id="KW-0227">DNA damage</keyword>
<dbReference type="InterPro" id="IPR003959">
    <property type="entry name" value="ATPase_AAA_core"/>
</dbReference>
<evidence type="ECO:0000259" key="3">
    <source>
        <dbReference type="Pfam" id="PF13476"/>
    </source>
</evidence>
<evidence type="ECO:0000313" key="4">
    <source>
        <dbReference type="EMBL" id="MFD1890051.1"/>
    </source>
</evidence>